<dbReference type="PANTHER" id="PTHR22916">
    <property type="entry name" value="GLYCOSYLTRANSFERASE"/>
    <property type="match status" value="1"/>
</dbReference>
<keyword evidence="1" id="KW-0812">Transmembrane</keyword>
<dbReference type="STRING" id="1797259.A2989_01205"/>
<evidence type="ECO:0000313" key="3">
    <source>
        <dbReference type="EMBL" id="OGD03998.1"/>
    </source>
</evidence>
<keyword evidence="1" id="KW-1133">Transmembrane helix</keyword>
<evidence type="ECO:0000259" key="2">
    <source>
        <dbReference type="Pfam" id="PF00535"/>
    </source>
</evidence>
<dbReference type="PANTHER" id="PTHR22916:SF64">
    <property type="entry name" value="TRANSFERASE, PUTATIVE-RELATED"/>
    <property type="match status" value="1"/>
</dbReference>
<evidence type="ECO:0000313" key="4">
    <source>
        <dbReference type="Proteomes" id="UP000177080"/>
    </source>
</evidence>
<protein>
    <recommendedName>
        <fullName evidence="2">Glycosyltransferase 2-like domain-containing protein</fullName>
    </recommendedName>
</protein>
<organism evidence="3 4">
    <name type="scientific">Candidatus Amesbacteria bacterium RIFCSPLOWO2_01_FULL_48_25</name>
    <dbReference type="NCBI Taxonomy" id="1797259"/>
    <lineage>
        <taxon>Bacteria</taxon>
        <taxon>Candidatus Amesiibacteriota</taxon>
    </lineage>
</organism>
<accession>A0A1F4ZCU8</accession>
<dbReference type="SUPFAM" id="SSF53448">
    <property type="entry name" value="Nucleotide-diphospho-sugar transferases"/>
    <property type="match status" value="1"/>
</dbReference>
<dbReference type="InterPro" id="IPR001173">
    <property type="entry name" value="Glyco_trans_2-like"/>
</dbReference>
<reference evidence="3 4" key="1">
    <citation type="journal article" date="2016" name="Nat. Commun.">
        <title>Thousands of microbial genomes shed light on interconnected biogeochemical processes in an aquifer system.</title>
        <authorList>
            <person name="Anantharaman K."/>
            <person name="Brown C.T."/>
            <person name="Hug L.A."/>
            <person name="Sharon I."/>
            <person name="Castelle C.J."/>
            <person name="Probst A.J."/>
            <person name="Thomas B.C."/>
            <person name="Singh A."/>
            <person name="Wilkins M.J."/>
            <person name="Karaoz U."/>
            <person name="Brodie E.L."/>
            <person name="Williams K.H."/>
            <person name="Hubbard S.S."/>
            <person name="Banfield J.F."/>
        </authorList>
    </citation>
    <scope>NUCLEOTIDE SEQUENCE [LARGE SCALE GENOMIC DNA]</scope>
</reference>
<dbReference type="AlphaFoldDB" id="A0A1F4ZCU8"/>
<proteinExistence type="predicted"/>
<comment type="caution">
    <text evidence="3">The sequence shown here is derived from an EMBL/GenBank/DDBJ whole genome shotgun (WGS) entry which is preliminary data.</text>
</comment>
<feature type="transmembrane region" description="Helical" evidence="1">
    <location>
        <begin position="285"/>
        <end position="306"/>
    </location>
</feature>
<dbReference type="EMBL" id="MEXN01000003">
    <property type="protein sequence ID" value="OGD03998.1"/>
    <property type="molecule type" value="Genomic_DNA"/>
</dbReference>
<evidence type="ECO:0000256" key="1">
    <source>
        <dbReference type="SAM" id="Phobius"/>
    </source>
</evidence>
<dbReference type="Pfam" id="PF00535">
    <property type="entry name" value="Glycos_transf_2"/>
    <property type="match status" value="1"/>
</dbReference>
<feature type="domain" description="Glycosyltransferase 2-like" evidence="2">
    <location>
        <begin position="8"/>
        <end position="148"/>
    </location>
</feature>
<dbReference type="Proteomes" id="UP000177080">
    <property type="component" value="Unassembled WGS sequence"/>
</dbReference>
<keyword evidence="1" id="KW-0472">Membrane</keyword>
<gene>
    <name evidence="3" type="ORF">A2989_01205</name>
</gene>
<name>A0A1F4ZCU8_9BACT</name>
<feature type="transmembrane region" description="Helical" evidence="1">
    <location>
        <begin position="312"/>
        <end position="333"/>
    </location>
</feature>
<dbReference type="InterPro" id="IPR029044">
    <property type="entry name" value="Nucleotide-diphossugar_trans"/>
</dbReference>
<dbReference type="Gene3D" id="3.90.550.10">
    <property type="entry name" value="Spore Coat Polysaccharide Biosynthesis Protein SpsA, Chain A"/>
    <property type="match status" value="1"/>
</dbReference>
<sequence length="347" mass="39968">MGTTPEISIVTPTLNSANTLEKVLQSVKRQSFPKRKIEVLIVDGGSTDNTIKIARRYRCKIIPNPKVGIMEAEQLGYLAAKGKYLVGLAPDEVLENPKSLELKYKAMKTHPQVKAVLPTGYKSPDDHHPINNYINEFGDPFSYFMYRDSKGYQYLSRNLEKKYGKFYEDQNCAVFSFINFRQLPLIELWAGGCMIDLAFVKSQLPQVQKDLHLIPLIFYLLIQKGSLLAVTKNDPTVHYSAGSIRKYLKKIRSRVEYNIFLTSMGKGGYSGRQHFDPPLMKFKKYLFVPYSFSLIFPLFDSLYLAWTRKTSIYLLHLFLCIYTSILIIYFFLIKSFNIGHSIKLYGH</sequence>